<dbReference type="FunFam" id="3.40.50.2000:FF:000056">
    <property type="entry name" value="Glycosyltransferase"/>
    <property type="match status" value="1"/>
</dbReference>
<dbReference type="CDD" id="cd03784">
    <property type="entry name" value="GT1_Gtf-like"/>
    <property type="match status" value="1"/>
</dbReference>
<evidence type="ECO:0000256" key="1">
    <source>
        <dbReference type="ARBA" id="ARBA00009995"/>
    </source>
</evidence>
<dbReference type="Pfam" id="PF00201">
    <property type="entry name" value="UDPGT"/>
    <property type="match status" value="1"/>
</dbReference>
<dbReference type="SUPFAM" id="SSF53756">
    <property type="entry name" value="UDP-Glycosyltransferase/glycogen phosphorylase"/>
    <property type="match status" value="1"/>
</dbReference>
<dbReference type="PANTHER" id="PTHR48046">
    <property type="entry name" value="UDP-GLYCOSYLTRANSFERASE 72E1"/>
    <property type="match status" value="1"/>
</dbReference>
<dbReference type="AlphaFoldDB" id="A0A223PIN3"/>
<proteinExistence type="evidence at transcript level"/>
<dbReference type="GO" id="GO:0008194">
    <property type="term" value="F:UDP-glycosyltransferase activity"/>
    <property type="evidence" value="ECO:0007669"/>
    <property type="project" value="InterPro"/>
</dbReference>
<evidence type="ECO:0000256" key="3">
    <source>
        <dbReference type="ARBA" id="ARBA00022679"/>
    </source>
</evidence>
<dbReference type="EMBL" id="KY963364">
    <property type="protein sequence ID" value="ASU43997.1"/>
    <property type="molecule type" value="mRNA"/>
</dbReference>
<evidence type="ECO:0000256" key="5">
    <source>
        <dbReference type="RuleBase" id="RU362057"/>
    </source>
</evidence>
<comment type="similarity">
    <text evidence="1 4">Belongs to the UDP-glycosyltransferase family.</text>
</comment>
<protein>
    <recommendedName>
        <fullName evidence="5">Glycosyltransferase</fullName>
        <ecNumber evidence="5">2.4.1.-</ecNumber>
    </recommendedName>
</protein>
<name>A0A223PIN3_PICGL</name>
<dbReference type="PROSITE" id="PS00375">
    <property type="entry name" value="UDPGT"/>
    <property type="match status" value="1"/>
</dbReference>
<evidence type="ECO:0000313" key="6">
    <source>
        <dbReference type="EMBL" id="ASU43997.1"/>
    </source>
</evidence>
<evidence type="ECO:0000256" key="2">
    <source>
        <dbReference type="ARBA" id="ARBA00022676"/>
    </source>
</evidence>
<reference evidence="6" key="1">
    <citation type="journal article" date="2017" name="Plant Physiol.">
        <title>A conifer UDP-sugar dependent glycosyltransferase contributes to acetophenone metabolism and defense against insects.</title>
        <authorList>
            <person name="Mageroy M.H."/>
            <person name="Jancsik S."/>
            <person name="Yuen M.M.S."/>
            <person name="Fischer M."/>
            <person name="Withers S.G."/>
            <person name="Paetz C."/>
            <person name="Schneider B."/>
            <person name="MacKay J.J."/>
            <person name="Bohlmann J."/>
        </authorList>
    </citation>
    <scope>NUCLEOTIDE SEQUENCE</scope>
</reference>
<dbReference type="InterPro" id="IPR035595">
    <property type="entry name" value="UDP_glycos_trans_CS"/>
</dbReference>
<dbReference type="PANTHER" id="PTHR48046:SF1">
    <property type="entry name" value="GLYCOSYLTRANSFERASE-RELATED"/>
    <property type="match status" value="1"/>
</dbReference>
<keyword evidence="3 4" id="KW-0808">Transferase</keyword>
<sequence>MGSRKPHVAIFPGAGMGHLIPVAELAKRLSGSHGLSLTFITCKWMFSPRLLAAYSENMASSGFDINFIQLPEVEIEGAQHMKPEVCLSKFFEKSKGSVENALRSLVDSASPVSAFITDFFCSTMFDVAAELRIPTYVFFTSAASVLSVLLSLPKIVSEIPISFKDADFPIEVPGTPPIPGRDMPSPLQDRSDEAFYWFQHHSSLLWKVTGFLVNTFEDLEPEAIKALMEGKISKPKDIDRMPSIYPVGPLISSSPLEHNDKLVEDGRADCLKWLDNQPPSSVLFVSFGSGTGLPRAQVTELALGLEASGHRFLWVLRSPSSSFLSIEETELFQLLPEGYQNRTQDQGLVVASWAPQISVLSHPSTGGFLSHCGWNSTLESISYGVPMICWPLFAEQKMNRILLVNEFKVAIAAKMESDEFVRRGEVERTVRELMEEESGMRVRARVRELKEKAVSALEEGGSSYKAMAAAVSEWTANAANSAAT</sequence>
<dbReference type="InterPro" id="IPR002213">
    <property type="entry name" value="UDP_glucos_trans"/>
</dbReference>
<keyword evidence="2 4" id="KW-0328">Glycosyltransferase</keyword>
<organism evidence="6">
    <name type="scientific">Picea glauca</name>
    <name type="common">White spruce</name>
    <name type="synonym">Pinus glauca</name>
    <dbReference type="NCBI Taxonomy" id="3330"/>
    <lineage>
        <taxon>Eukaryota</taxon>
        <taxon>Viridiplantae</taxon>
        <taxon>Streptophyta</taxon>
        <taxon>Embryophyta</taxon>
        <taxon>Tracheophyta</taxon>
        <taxon>Spermatophyta</taxon>
        <taxon>Pinopsida</taxon>
        <taxon>Pinidae</taxon>
        <taxon>Conifers I</taxon>
        <taxon>Pinales</taxon>
        <taxon>Pinaceae</taxon>
        <taxon>Picea</taxon>
    </lineage>
</organism>
<dbReference type="Gene3D" id="3.40.50.2000">
    <property type="entry name" value="Glycogen Phosphorylase B"/>
    <property type="match status" value="2"/>
</dbReference>
<evidence type="ECO:0000256" key="4">
    <source>
        <dbReference type="RuleBase" id="RU003718"/>
    </source>
</evidence>
<accession>A0A223PIN3</accession>
<dbReference type="EC" id="2.4.1.-" evidence="5"/>